<proteinExistence type="predicted"/>
<evidence type="ECO:0000313" key="2">
    <source>
        <dbReference type="EMBL" id="GAG10715.1"/>
    </source>
</evidence>
<feature type="domain" description="AMP-dependent synthetase/ligase" evidence="1">
    <location>
        <begin position="15"/>
        <end position="78"/>
    </location>
</feature>
<dbReference type="InterPro" id="IPR000873">
    <property type="entry name" value="AMP-dep_synth/lig_dom"/>
</dbReference>
<name>X0UY49_9ZZZZ</name>
<evidence type="ECO:0000259" key="1">
    <source>
        <dbReference type="Pfam" id="PF00501"/>
    </source>
</evidence>
<dbReference type="Gene3D" id="3.40.50.12780">
    <property type="entry name" value="N-terminal domain of ligase-like"/>
    <property type="match status" value="1"/>
</dbReference>
<dbReference type="InterPro" id="IPR042099">
    <property type="entry name" value="ANL_N_sf"/>
</dbReference>
<comment type="caution">
    <text evidence="2">The sequence shown here is derived from an EMBL/GenBank/DDBJ whole genome shotgun (WGS) entry which is preliminary data.</text>
</comment>
<dbReference type="AlphaFoldDB" id="X0UY49"/>
<accession>X0UY49</accession>
<dbReference type="EMBL" id="BARS01026005">
    <property type="protein sequence ID" value="GAG10715.1"/>
    <property type="molecule type" value="Genomic_DNA"/>
</dbReference>
<sequence length="81" mass="9071">MKNVTHVLKQLYLEAPDKVSVHLLYSRQSDQAITYRELLHGSVRYAQALKQAGIRPGEVVILTLDHGEDLLTAFWGAILNG</sequence>
<feature type="non-terminal residue" evidence="2">
    <location>
        <position position="81"/>
    </location>
</feature>
<protein>
    <recommendedName>
        <fullName evidence="1">AMP-dependent synthetase/ligase domain-containing protein</fullName>
    </recommendedName>
</protein>
<organism evidence="2">
    <name type="scientific">marine sediment metagenome</name>
    <dbReference type="NCBI Taxonomy" id="412755"/>
    <lineage>
        <taxon>unclassified sequences</taxon>
        <taxon>metagenomes</taxon>
        <taxon>ecological metagenomes</taxon>
    </lineage>
</organism>
<reference evidence="2" key="1">
    <citation type="journal article" date="2014" name="Front. Microbiol.">
        <title>High frequency of phylogenetically diverse reductive dehalogenase-homologous genes in deep subseafloor sedimentary metagenomes.</title>
        <authorList>
            <person name="Kawai M."/>
            <person name="Futagami T."/>
            <person name="Toyoda A."/>
            <person name="Takaki Y."/>
            <person name="Nishi S."/>
            <person name="Hori S."/>
            <person name="Arai W."/>
            <person name="Tsubouchi T."/>
            <person name="Morono Y."/>
            <person name="Uchiyama I."/>
            <person name="Ito T."/>
            <person name="Fujiyama A."/>
            <person name="Inagaki F."/>
            <person name="Takami H."/>
        </authorList>
    </citation>
    <scope>NUCLEOTIDE SEQUENCE</scope>
    <source>
        <strain evidence="2">Expedition CK06-06</strain>
    </source>
</reference>
<dbReference type="Pfam" id="PF00501">
    <property type="entry name" value="AMP-binding"/>
    <property type="match status" value="1"/>
</dbReference>
<gene>
    <name evidence="2" type="ORF">S01H1_41028</name>
</gene>
<dbReference type="SUPFAM" id="SSF56801">
    <property type="entry name" value="Acetyl-CoA synthetase-like"/>
    <property type="match status" value="1"/>
</dbReference>